<name>A0A5B3G402_9BACT</name>
<sequence>MSIAVVVLAAAVVAARSGMQAPEPEGEKKLIDLKSDLMGPIAPGDSVVFLVGNFAAQHNGAVITCDSAVRYSDMRIEFFGNVLINKNTTYIYGDRAEYDGELNEARVYSDIVKVVDGDATLYTYKFLFNTKKNIGEFADGGVMLNRENLLESVRGYYYADTKELIAVDRVEMRNDEYELKGDSVVYNMATDNAFFFDRTNIWNKDGDYLYADRGSYDKADTLYIVTRNGYILTEKQEIWSDSLHYYRAEDHVILRRDLQLDDAEHKVIAFSDYGEYWKEPGNAFLTRRPAVVSYDLSQGDSLFMRADSMYLFTINENALRRAAAAAKADSLARLKTDSALLGTPHHPAGELPEGRPAADSLGSPRVPAVGPGSPEDAAGPDSLARREVPDSLLGVSVPDSLVVPAVDPLDTLVGDARKAYLKEQAAKLKAAQKAAAAKARKEKLEEIAKKRQDKTTAKLLAQKEREERRLAARKLKAESKLRARQARAARKGKVIPVDSTALREIDSLIARNDREMDSLLLQMADSLAADSLAMRIPADSVDSLTDSADSVYRLMKGFRNVRIFRSDFQAVCDSMTAISTDSTIHLYINPVLWNQGNQITSDVMDIFTENQQITRAEFIGTPMMVSQLDTVHYNQVAGKQMTAWFRDNQIYRNDVNGNAQTIYYMQDGEPPQITGMGVIESGDCSFYIEDKQVVTIVYRKDPDWNIYPMDKIPADQELYLKGFKWEGARRPTQGAVFDRRVRPSQREEKRHLAHPDFPLLKALEERKKQLIEERRWADRNDQVDAATVEWMRALGFEVGQPRDSGPKL</sequence>
<protein>
    <recommendedName>
        <fullName evidence="3">Organic solvent tolerance-like N-terminal domain-containing protein</fullName>
    </recommendedName>
</protein>
<feature type="coiled-coil region" evidence="1">
    <location>
        <begin position="421"/>
        <end position="480"/>
    </location>
</feature>
<comment type="caution">
    <text evidence="4">The sequence shown here is derived from an EMBL/GenBank/DDBJ whole genome shotgun (WGS) entry which is preliminary data.</text>
</comment>
<accession>A0A5B3G402</accession>
<dbReference type="InterPro" id="IPR005653">
    <property type="entry name" value="OstA-like_N"/>
</dbReference>
<reference evidence="4 5" key="1">
    <citation type="journal article" date="2019" name="Nat. Med.">
        <title>A library of human gut bacterial isolates paired with longitudinal multiomics data enables mechanistic microbiome research.</title>
        <authorList>
            <person name="Poyet M."/>
            <person name="Groussin M."/>
            <person name="Gibbons S.M."/>
            <person name="Avila-Pacheco J."/>
            <person name="Jiang X."/>
            <person name="Kearney S.M."/>
            <person name="Perrotta A.R."/>
            <person name="Berdy B."/>
            <person name="Zhao S."/>
            <person name="Lieberman T.D."/>
            <person name="Swanson P.K."/>
            <person name="Smith M."/>
            <person name="Roesemann S."/>
            <person name="Alexander J.E."/>
            <person name="Rich S.A."/>
            <person name="Livny J."/>
            <person name="Vlamakis H."/>
            <person name="Clish C."/>
            <person name="Bullock K."/>
            <person name="Deik A."/>
            <person name="Scott J."/>
            <person name="Pierce K.A."/>
            <person name="Xavier R.J."/>
            <person name="Alm E.J."/>
        </authorList>
    </citation>
    <scope>NUCLEOTIDE SEQUENCE [LARGE SCALE GENOMIC DNA]</scope>
    <source>
        <strain evidence="4 5">BIOML-A2</strain>
    </source>
</reference>
<gene>
    <name evidence="4" type="ORF">F2Y13_11070</name>
</gene>
<evidence type="ECO:0000313" key="4">
    <source>
        <dbReference type="EMBL" id="KAA2367959.1"/>
    </source>
</evidence>
<dbReference type="Pfam" id="PF13100">
    <property type="entry name" value="OstA_2"/>
    <property type="match status" value="1"/>
</dbReference>
<feature type="domain" description="Organic solvent tolerance-like N-terminal" evidence="3">
    <location>
        <begin position="42"/>
        <end position="182"/>
    </location>
</feature>
<dbReference type="Proteomes" id="UP000323567">
    <property type="component" value="Unassembled WGS sequence"/>
</dbReference>
<evidence type="ECO:0000259" key="3">
    <source>
        <dbReference type="Pfam" id="PF13100"/>
    </source>
</evidence>
<evidence type="ECO:0000256" key="1">
    <source>
        <dbReference type="SAM" id="Coils"/>
    </source>
</evidence>
<evidence type="ECO:0000256" key="2">
    <source>
        <dbReference type="SAM" id="MobiDB-lite"/>
    </source>
</evidence>
<evidence type="ECO:0000313" key="5">
    <source>
        <dbReference type="Proteomes" id="UP000323567"/>
    </source>
</evidence>
<proteinExistence type="predicted"/>
<feature type="region of interest" description="Disordered" evidence="2">
    <location>
        <begin position="341"/>
        <end position="384"/>
    </location>
</feature>
<dbReference type="EMBL" id="VVXK01000016">
    <property type="protein sequence ID" value="KAA2367959.1"/>
    <property type="molecule type" value="Genomic_DNA"/>
</dbReference>
<dbReference type="AlphaFoldDB" id="A0A5B3G402"/>
<keyword evidence="1" id="KW-0175">Coiled coil</keyword>
<organism evidence="4 5">
    <name type="scientific">Alistipes shahii</name>
    <dbReference type="NCBI Taxonomy" id="328814"/>
    <lineage>
        <taxon>Bacteria</taxon>
        <taxon>Pseudomonadati</taxon>
        <taxon>Bacteroidota</taxon>
        <taxon>Bacteroidia</taxon>
        <taxon>Bacteroidales</taxon>
        <taxon>Rikenellaceae</taxon>
        <taxon>Alistipes</taxon>
    </lineage>
</organism>